<comment type="caution">
    <text evidence="3">The sequence shown here is derived from an EMBL/GenBank/DDBJ whole genome shotgun (WGS) entry which is preliminary data.</text>
</comment>
<proteinExistence type="predicted"/>
<evidence type="ECO:0000256" key="1">
    <source>
        <dbReference type="SAM" id="MobiDB-lite"/>
    </source>
</evidence>
<accession>A0A167S8Q7</accession>
<dbReference type="PANTHER" id="PTHR10837">
    <property type="entry name" value="PEPTIDYLARGININE DEIMINASE"/>
    <property type="match status" value="1"/>
</dbReference>
<organism evidence="3 4">
    <name type="scientific">Cordyceps fumosorosea (strain ARSEF 2679)</name>
    <name type="common">Isaria fumosorosea</name>
    <dbReference type="NCBI Taxonomy" id="1081104"/>
    <lineage>
        <taxon>Eukaryota</taxon>
        <taxon>Fungi</taxon>
        <taxon>Dikarya</taxon>
        <taxon>Ascomycota</taxon>
        <taxon>Pezizomycotina</taxon>
        <taxon>Sordariomycetes</taxon>
        <taxon>Hypocreomycetidae</taxon>
        <taxon>Hypocreales</taxon>
        <taxon>Cordycipitaceae</taxon>
        <taxon>Cordyceps</taxon>
    </lineage>
</organism>
<dbReference type="RefSeq" id="XP_018702888.1">
    <property type="nucleotide sequence ID" value="XM_018849911.1"/>
</dbReference>
<keyword evidence="4" id="KW-1185">Reference proteome</keyword>
<dbReference type="Pfam" id="PF03068">
    <property type="entry name" value="PAD"/>
    <property type="match status" value="1"/>
</dbReference>
<dbReference type="InterPro" id="IPR013530">
    <property type="entry name" value="PAD_C"/>
</dbReference>
<evidence type="ECO:0000313" key="4">
    <source>
        <dbReference type="Proteomes" id="UP000076744"/>
    </source>
</evidence>
<feature type="domain" description="Protein-arginine deiminase C-terminal" evidence="2">
    <location>
        <begin position="308"/>
        <end position="758"/>
    </location>
</feature>
<sequence>MRSIPVIVTGLAALAAGKPTDKRATAPTKEQLCVGFNDDFDACQRETTTCIREVQGEFSWDKVSQCLEGKRPPPTKEQLCVGFNDDFDACQRATVACGGEIQGGFTWAKISKCLEGKSQGTASETGTKTNNDFKADLRVDTNRDGVVDMEGSSDVEGKTEWTETSGAIFLANIGDSGDRCKKLHANLKLNNLEDIFGKLAKCHDADDDTQRAPRNMAPMRTVPIQGLSDSATGSVSVSDTQARSLVRIFRAVKDGNGWEIVNDDTVFSAQDLKQGLTLGIDARDTRRAGGWDGRVTVDFTVRDGAASSTDSVMLRVAPVLLHHHRQPIKQVFASSFRGGSMAASITDYVQGLIRGIENSMQRAGVPGPIKQLETDDPWAQDYLEPGYTSMPGPDGSVVWLRVVIEGRHRPERNSTGLIYTTLRGDGVGAVAAYTRADLQKRDAKYDAGGNMEMLPPYEHNGAKFPAGRIIVGGDARVQPKQLDFLQAQEVQAPLVLDSTWLFVEHIDEMVQAIPAKTERGWALLAIDPQVGLSWLRMAEERGLGDQPVVNGKLAGRSGPTISQFLREPENIRAAEFSGQRMAANLDILKKETGITDAEIFRVPSLITTKTVGKKYLGQKRRRDVDARDEATEEEEAALDAEFLEFVDSLEEEGGDLRNGTQIPRRRRRQVDTSESPEFDSLLPSLVNGVPLSDSHYVAPKPFGPVINGRDMFELVATSVYNKAGFTTVDFVDDWRLHLASGDVHCFTNTYRDASQPWWSE</sequence>
<dbReference type="SUPFAM" id="SSF55909">
    <property type="entry name" value="Pentein"/>
    <property type="match status" value="1"/>
</dbReference>
<dbReference type="InterPro" id="IPR004303">
    <property type="entry name" value="PAD"/>
</dbReference>
<dbReference type="GO" id="GO:0005509">
    <property type="term" value="F:calcium ion binding"/>
    <property type="evidence" value="ECO:0007669"/>
    <property type="project" value="InterPro"/>
</dbReference>
<dbReference type="AlphaFoldDB" id="A0A167S8Q7"/>
<dbReference type="InterPro" id="IPR036556">
    <property type="entry name" value="PAD_central_sf"/>
</dbReference>
<feature type="region of interest" description="Disordered" evidence="1">
    <location>
        <begin position="653"/>
        <end position="675"/>
    </location>
</feature>
<dbReference type="EMBL" id="AZHB01000016">
    <property type="protein sequence ID" value="OAA59372.1"/>
    <property type="molecule type" value="Genomic_DNA"/>
</dbReference>
<name>A0A167S8Q7_CORFA</name>
<dbReference type="GeneID" id="30022599"/>
<protein>
    <submittedName>
        <fullName evidence="3">Protein-arginine deiminase</fullName>
    </submittedName>
</protein>
<dbReference type="Proteomes" id="UP000076744">
    <property type="component" value="Unassembled WGS sequence"/>
</dbReference>
<dbReference type="GO" id="GO:0005737">
    <property type="term" value="C:cytoplasm"/>
    <property type="evidence" value="ECO:0007669"/>
    <property type="project" value="InterPro"/>
</dbReference>
<gene>
    <name evidence="3" type="ORF">ISF_06307</name>
</gene>
<dbReference type="Gene3D" id="3.75.10.10">
    <property type="entry name" value="L-arginine/glycine Amidinotransferase, Chain A"/>
    <property type="match status" value="1"/>
</dbReference>
<evidence type="ECO:0000313" key="3">
    <source>
        <dbReference type="EMBL" id="OAA59372.1"/>
    </source>
</evidence>
<reference evidence="3 4" key="1">
    <citation type="journal article" date="2016" name="Genome Biol. Evol.">
        <title>Divergent and convergent evolution of fungal pathogenicity.</title>
        <authorList>
            <person name="Shang Y."/>
            <person name="Xiao G."/>
            <person name="Zheng P."/>
            <person name="Cen K."/>
            <person name="Zhan S."/>
            <person name="Wang C."/>
        </authorList>
    </citation>
    <scope>NUCLEOTIDE SEQUENCE [LARGE SCALE GENOMIC DNA]</scope>
    <source>
        <strain evidence="3 4">ARSEF 2679</strain>
    </source>
</reference>
<dbReference type="PANTHER" id="PTHR10837:SF8">
    <property type="entry name" value="PROTEIN-ARGININE DEIMINASE"/>
    <property type="match status" value="1"/>
</dbReference>
<dbReference type="GO" id="GO:0004668">
    <property type="term" value="F:protein-arginine deiminase activity"/>
    <property type="evidence" value="ECO:0007669"/>
    <property type="project" value="InterPro"/>
</dbReference>
<evidence type="ECO:0000259" key="2">
    <source>
        <dbReference type="Pfam" id="PF03068"/>
    </source>
</evidence>
<dbReference type="OrthoDB" id="5102063at2759"/>
<dbReference type="SUPFAM" id="SSF110083">
    <property type="entry name" value="Peptidylarginine deiminase Pad4, middle domain"/>
    <property type="match status" value="1"/>
</dbReference>